<evidence type="ECO:0000256" key="1">
    <source>
        <dbReference type="ARBA" id="ARBA00022857"/>
    </source>
</evidence>
<evidence type="ECO:0000313" key="4">
    <source>
        <dbReference type="EMBL" id="MBW81868.1"/>
    </source>
</evidence>
<dbReference type="AlphaFoldDB" id="A0A2P2IKX8"/>
<name>A0A2P2IKX8_RHIMU</name>
<keyword evidence="1" id="KW-0521">NADP</keyword>
<organism evidence="4">
    <name type="scientific">Rhizophora mucronata</name>
    <name type="common">Asiatic mangrove</name>
    <dbReference type="NCBI Taxonomy" id="61149"/>
    <lineage>
        <taxon>Eukaryota</taxon>
        <taxon>Viridiplantae</taxon>
        <taxon>Streptophyta</taxon>
        <taxon>Embryophyta</taxon>
        <taxon>Tracheophyta</taxon>
        <taxon>Spermatophyta</taxon>
        <taxon>Magnoliopsida</taxon>
        <taxon>eudicotyledons</taxon>
        <taxon>Gunneridae</taxon>
        <taxon>Pentapetalae</taxon>
        <taxon>rosids</taxon>
        <taxon>fabids</taxon>
        <taxon>Malpighiales</taxon>
        <taxon>Rhizophoraceae</taxon>
        <taxon>Rhizophora</taxon>
    </lineage>
</organism>
<protein>
    <submittedName>
        <fullName evidence="4">Perakine reductase-like</fullName>
    </submittedName>
</protein>
<keyword evidence="2" id="KW-0560">Oxidoreductase</keyword>
<dbReference type="SUPFAM" id="SSF51430">
    <property type="entry name" value="NAD(P)-linked oxidoreductase"/>
    <property type="match status" value="1"/>
</dbReference>
<sequence>MMEEKPQTQIQIPRVKLGSQGLEVSRMGFGCGGLSGFYSVPLSHEAGCEILKDAFSKGITFFDTSDIYGNDHDNEIMIGKALKHFPRDKIQLATKFGIKLLEGDGFQFKIVGNPAYVRECCEASLKRLDVNYIDLYYQHRVDTSVPIEDTMGELKKLVLEGKIKYVGLSEASADTIRRAHAVHPITAVQMEYSLWTREIQEDILPLCRELGISIVAYSPLGQGFFAGKAVVENVPKESILATLPRFTGDNLDKNRLLYTRLTRLAENHGCTLPQLALAWLLHQGDDIVPIPGTTKVKNLDNNIGSLAVKLTEEDLKEIGAAVPLDEVGGERDYGVWTECNYKHANTPPK</sequence>
<dbReference type="EMBL" id="GGEC01001385">
    <property type="protein sequence ID" value="MBW81868.1"/>
    <property type="molecule type" value="Transcribed_RNA"/>
</dbReference>
<dbReference type="InterPro" id="IPR023210">
    <property type="entry name" value="NADP_OxRdtase_dom"/>
</dbReference>
<evidence type="ECO:0000259" key="3">
    <source>
        <dbReference type="Pfam" id="PF00248"/>
    </source>
</evidence>
<proteinExistence type="predicted"/>
<dbReference type="InterPro" id="IPR036812">
    <property type="entry name" value="NAD(P)_OxRdtase_dom_sf"/>
</dbReference>
<accession>A0A2P2IKX8</accession>
<dbReference type="PANTHER" id="PTHR43625:SF65">
    <property type="entry name" value="NADP-DEPENDENT OXIDOREDUCTASE DOMAIN-CONTAINING PROTEIN"/>
    <property type="match status" value="1"/>
</dbReference>
<dbReference type="PANTHER" id="PTHR43625">
    <property type="entry name" value="AFLATOXIN B1 ALDEHYDE REDUCTASE"/>
    <property type="match status" value="1"/>
</dbReference>
<evidence type="ECO:0000256" key="2">
    <source>
        <dbReference type="ARBA" id="ARBA00023002"/>
    </source>
</evidence>
<feature type="domain" description="NADP-dependent oxidoreductase" evidence="3">
    <location>
        <begin position="27"/>
        <end position="320"/>
    </location>
</feature>
<dbReference type="GO" id="GO:0016491">
    <property type="term" value="F:oxidoreductase activity"/>
    <property type="evidence" value="ECO:0007669"/>
    <property type="project" value="UniProtKB-KW"/>
</dbReference>
<dbReference type="CDD" id="cd19145">
    <property type="entry name" value="AKR_AKR13D1"/>
    <property type="match status" value="1"/>
</dbReference>
<dbReference type="GO" id="GO:0005737">
    <property type="term" value="C:cytoplasm"/>
    <property type="evidence" value="ECO:0007669"/>
    <property type="project" value="TreeGrafter"/>
</dbReference>
<dbReference type="Pfam" id="PF00248">
    <property type="entry name" value="Aldo_ket_red"/>
    <property type="match status" value="1"/>
</dbReference>
<reference evidence="4" key="1">
    <citation type="submission" date="2018-02" db="EMBL/GenBank/DDBJ databases">
        <title>Rhizophora mucronata_Transcriptome.</title>
        <authorList>
            <person name="Meera S.P."/>
            <person name="Sreeshan A."/>
            <person name="Augustine A."/>
        </authorList>
    </citation>
    <scope>NUCLEOTIDE SEQUENCE</scope>
    <source>
        <tissue evidence="4">Leaf</tissue>
    </source>
</reference>
<dbReference type="Gene3D" id="3.20.20.100">
    <property type="entry name" value="NADP-dependent oxidoreductase domain"/>
    <property type="match status" value="1"/>
</dbReference>
<dbReference type="InterPro" id="IPR050791">
    <property type="entry name" value="Aldo-Keto_reductase"/>
</dbReference>